<evidence type="ECO:0000256" key="1">
    <source>
        <dbReference type="SAM" id="Phobius"/>
    </source>
</evidence>
<dbReference type="InterPro" id="IPR051532">
    <property type="entry name" value="Ester_Hydrolysis_Enzymes"/>
</dbReference>
<dbReference type="OrthoDB" id="2513075at2"/>
<reference evidence="3" key="2">
    <citation type="submission" date="2019-11" db="EMBL/GenBank/DDBJ databases">
        <title>Improved Assembly of Tolypothrix boutellei genome.</title>
        <authorList>
            <person name="Sarangi A.N."/>
            <person name="Mukherjee M."/>
            <person name="Ghosh S."/>
            <person name="Singh D."/>
            <person name="Das A."/>
            <person name="Kant S."/>
            <person name="Prusty A."/>
            <person name="Tripathy S."/>
        </authorList>
    </citation>
    <scope>NUCLEOTIDE SEQUENCE</scope>
    <source>
        <strain evidence="3">VB521301</strain>
    </source>
</reference>
<dbReference type="InterPro" id="IPR036514">
    <property type="entry name" value="SGNH_hydro_sf"/>
</dbReference>
<name>A0A0C1RDH7_9CYAN</name>
<keyword evidence="1" id="KW-0812">Transmembrane</keyword>
<dbReference type="GO" id="GO:0004622">
    <property type="term" value="F:phosphatidylcholine lysophospholipase activity"/>
    <property type="evidence" value="ECO:0007669"/>
    <property type="project" value="TreeGrafter"/>
</dbReference>
<organism evidence="4">
    <name type="scientific">Tolypothrix bouteillei VB521301</name>
    <dbReference type="NCBI Taxonomy" id="1479485"/>
    <lineage>
        <taxon>Bacteria</taxon>
        <taxon>Bacillati</taxon>
        <taxon>Cyanobacteriota</taxon>
        <taxon>Cyanophyceae</taxon>
        <taxon>Nostocales</taxon>
        <taxon>Tolypothrichaceae</taxon>
        <taxon>Tolypothrix</taxon>
    </lineage>
</organism>
<dbReference type="RefSeq" id="WP_038078742.1">
    <property type="nucleotide sequence ID" value="NZ_JHEG04000001.1"/>
</dbReference>
<dbReference type="STRING" id="1479485.DA73_0217005"/>
<keyword evidence="5" id="KW-1185">Reference proteome</keyword>
<protein>
    <submittedName>
        <fullName evidence="4">G-D-S-L family lipolytic protein</fullName>
    </submittedName>
</protein>
<feature type="domain" description="SGNH hydrolase-type esterase" evidence="2">
    <location>
        <begin position="72"/>
        <end position="229"/>
    </location>
</feature>
<dbReference type="Pfam" id="PF13472">
    <property type="entry name" value="Lipase_GDSL_2"/>
    <property type="match status" value="1"/>
</dbReference>
<dbReference type="InterPro" id="IPR013830">
    <property type="entry name" value="SGNH_hydro"/>
</dbReference>
<dbReference type="AlphaFoldDB" id="A0A0C1RDH7"/>
<accession>A0A0C1RDH7</accession>
<proteinExistence type="predicted"/>
<dbReference type="SUPFAM" id="SSF52266">
    <property type="entry name" value="SGNH hydrolase"/>
    <property type="match status" value="1"/>
</dbReference>
<evidence type="ECO:0000313" key="4">
    <source>
        <dbReference type="EMBL" id="KIE10285.1"/>
    </source>
</evidence>
<dbReference type="EMBL" id="JHEG04000001">
    <property type="protein sequence ID" value="KAF3886252.1"/>
    <property type="molecule type" value="Genomic_DNA"/>
</dbReference>
<reference evidence="4" key="1">
    <citation type="journal article" date="2015" name="Genome Announc.">
        <title>Draft Genome Sequence of Tolypothrix boutellei Strain VB521301.</title>
        <authorList>
            <person name="Chandrababunaidu M.M."/>
            <person name="Singh D."/>
            <person name="Sen D."/>
            <person name="Bhan S."/>
            <person name="Das S."/>
            <person name="Gupta A."/>
            <person name="Adhikary S.P."/>
            <person name="Tripathy S."/>
        </authorList>
    </citation>
    <scope>NUCLEOTIDE SEQUENCE</scope>
    <source>
        <strain evidence="4">VB521301</strain>
    </source>
</reference>
<dbReference type="Gene3D" id="3.40.50.1110">
    <property type="entry name" value="SGNH hydrolase"/>
    <property type="match status" value="1"/>
</dbReference>
<comment type="caution">
    <text evidence="4">The sequence shown here is derived from an EMBL/GenBank/DDBJ whole genome shotgun (WGS) entry which is preliminary data.</text>
</comment>
<dbReference type="Proteomes" id="UP000029738">
    <property type="component" value="Unassembled WGS sequence"/>
</dbReference>
<dbReference type="EMBL" id="JHEG02000048">
    <property type="protein sequence ID" value="KIE10285.1"/>
    <property type="molecule type" value="Genomic_DNA"/>
</dbReference>
<dbReference type="PANTHER" id="PTHR30383">
    <property type="entry name" value="THIOESTERASE 1/PROTEASE 1/LYSOPHOSPHOLIPASE L1"/>
    <property type="match status" value="1"/>
</dbReference>
<evidence type="ECO:0000313" key="3">
    <source>
        <dbReference type="EMBL" id="KAF3886252.1"/>
    </source>
</evidence>
<keyword evidence="1" id="KW-0472">Membrane</keyword>
<gene>
    <name evidence="4" type="ORF">DA73_0217005</name>
    <name evidence="3" type="ORF">DA73_0400012770</name>
</gene>
<keyword evidence="1" id="KW-1133">Transmembrane helix</keyword>
<evidence type="ECO:0000259" key="2">
    <source>
        <dbReference type="Pfam" id="PF13472"/>
    </source>
</evidence>
<feature type="transmembrane region" description="Helical" evidence="1">
    <location>
        <begin position="6"/>
        <end position="27"/>
    </location>
</feature>
<sequence length="242" mass="27743">MNSRNSILFLSLLFNTLFIVIGIIFVLKKGGFPYLWTKVSAKTSSTAVYSTYHLHKKSQFEILPKSNLGIVFLGDSITDEGEWVELLKNCDVQNRGISSDTTEFVLNRLDAIVEAQPKKIFLMIGINDIINYNKSLEEVLINYKAILTKLQKQTPKTKVFIQSVLPVNNQITRYYKDNSNILKLNSKLQELSKDFSYQYIDLFSYLADSKNQLDIKYTSDGLHLNGQGYLIWAKAIEKYVND</sequence>
<dbReference type="PANTHER" id="PTHR30383:SF5">
    <property type="entry name" value="SGNH HYDROLASE-TYPE ESTERASE DOMAIN-CONTAINING PROTEIN"/>
    <property type="match status" value="1"/>
</dbReference>
<evidence type="ECO:0000313" key="5">
    <source>
        <dbReference type="Proteomes" id="UP000029738"/>
    </source>
</evidence>